<dbReference type="PANTHER" id="PTHR34187:SF2">
    <property type="entry name" value="DUF202 DOMAIN-CONTAINING PROTEIN"/>
    <property type="match status" value="1"/>
</dbReference>
<evidence type="ECO:0000256" key="4">
    <source>
        <dbReference type="ARBA" id="ARBA00022989"/>
    </source>
</evidence>
<dbReference type="Pfam" id="PF02656">
    <property type="entry name" value="DUF202"/>
    <property type="match status" value="1"/>
</dbReference>
<evidence type="ECO:0000256" key="2">
    <source>
        <dbReference type="ARBA" id="ARBA00022475"/>
    </source>
</evidence>
<feature type="transmembrane region" description="Helical" evidence="6">
    <location>
        <begin position="67"/>
        <end position="87"/>
    </location>
</feature>
<keyword evidence="9" id="KW-1185">Reference proteome</keyword>
<accession>A0A4T0X7H2</accession>
<dbReference type="PANTHER" id="PTHR34187">
    <property type="entry name" value="FGR18P"/>
    <property type="match status" value="1"/>
</dbReference>
<dbReference type="GO" id="GO:0005886">
    <property type="term" value="C:plasma membrane"/>
    <property type="evidence" value="ECO:0007669"/>
    <property type="project" value="UniProtKB-SubCell"/>
</dbReference>
<dbReference type="EMBL" id="SELW01000055">
    <property type="protein sequence ID" value="TID31037.1"/>
    <property type="molecule type" value="Genomic_DNA"/>
</dbReference>
<keyword evidence="5 6" id="KW-0472">Membrane</keyword>
<keyword evidence="4 6" id="KW-1133">Transmembrane helix</keyword>
<keyword evidence="3 6" id="KW-0812">Transmembrane</keyword>
<dbReference type="OrthoDB" id="199599at2759"/>
<evidence type="ECO:0000256" key="5">
    <source>
        <dbReference type="ARBA" id="ARBA00023136"/>
    </source>
</evidence>
<organism evidence="8 9">
    <name type="scientific">Pichia inconspicua</name>
    <dbReference type="NCBI Taxonomy" id="52247"/>
    <lineage>
        <taxon>Eukaryota</taxon>
        <taxon>Fungi</taxon>
        <taxon>Dikarya</taxon>
        <taxon>Ascomycota</taxon>
        <taxon>Saccharomycotina</taxon>
        <taxon>Pichiomycetes</taxon>
        <taxon>Pichiales</taxon>
        <taxon>Pichiaceae</taxon>
        <taxon>Pichia</taxon>
    </lineage>
</organism>
<dbReference type="Proteomes" id="UP000307173">
    <property type="component" value="Unassembled WGS sequence"/>
</dbReference>
<evidence type="ECO:0000256" key="1">
    <source>
        <dbReference type="ARBA" id="ARBA00004651"/>
    </source>
</evidence>
<evidence type="ECO:0000259" key="7">
    <source>
        <dbReference type="Pfam" id="PF02656"/>
    </source>
</evidence>
<feature type="domain" description="DUF202" evidence="7">
    <location>
        <begin position="58"/>
        <end position="151"/>
    </location>
</feature>
<keyword evidence="2" id="KW-1003">Cell membrane</keyword>
<comment type="caution">
    <text evidence="8">The sequence shown here is derived from an EMBL/GenBank/DDBJ whole genome shotgun (WGS) entry which is preliminary data.</text>
</comment>
<reference evidence="8 9" key="1">
    <citation type="journal article" date="2019" name="Front. Genet.">
        <title>Whole-Genome Sequencing of the Opportunistic Yeast Pathogen Candida inconspicua Uncovers Its Hybrid Origin.</title>
        <authorList>
            <person name="Mixao V."/>
            <person name="Hansen A.P."/>
            <person name="Saus E."/>
            <person name="Boekhout T."/>
            <person name="Lass-Florl C."/>
            <person name="Gabaldon T."/>
        </authorList>
    </citation>
    <scope>NUCLEOTIDE SEQUENCE [LARGE SCALE GENOMIC DNA]</scope>
    <source>
        <strain evidence="8 9">CBS 180</strain>
    </source>
</reference>
<proteinExistence type="predicted"/>
<evidence type="ECO:0000256" key="3">
    <source>
        <dbReference type="ARBA" id="ARBA00022692"/>
    </source>
</evidence>
<evidence type="ECO:0000313" key="8">
    <source>
        <dbReference type="EMBL" id="TID31037.1"/>
    </source>
</evidence>
<dbReference type="InterPro" id="IPR003807">
    <property type="entry name" value="DUF202"/>
</dbReference>
<name>A0A4T0X7H2_9ASCO</name>
<evidence type="ECO:0000256" key="6">
    <source>
        <dbReference type="SAM" id="Phobius"/>
    </source>
</evidence>
<comment type="subcellular location">
    <subcellularLocation>
        <location evidence="1">Cell membrane</location>
        <topology evidence="1">Multi-pass membrane protein</topology>
    </subcellularLocation>
</comment>
<dbReference type="InterPro" id="IPR052053">
    <property type="entry name" value="IM_YidH-like"/>
</dbReference>
<feature type="transmembrane region" description="Helical" evidence="6">
    <location>
        <begin position="124"/>
        <end position="145"/>
    </location>
</feature>
<gene>
    <name evidence="8" type="ORF">CANINC_000398</name>
</gene>
<evidence type="ECO:0000313" key="9">
    <source>
        <dbReference type="Proteomes" id="UP000307173"/>
    </source>
</evidence>
<sequence>MIFFNRKSRQRKDEETLKQLKPLDYTIVDIDDTSYKNHWIFRMVLLGSKKAPGGNPARDHLSNERTALAYIRTCLNLVMYGLIFLQLSKYINATVDIEELMNQNTPPLGIVIQLKSMIHTLDRFAHPLAALVFSLSFVTLIIGAYRYTRMQTLLLSPNDEFESATFLCCVIGAGFLAVSITSVVFTSVL</sequence>
<dbReference type="AlphaFoldDB" id="A0A4T0X7H2"/>
<feature type="transmembrane region" description="Helical" evidence="6">
    <location>
        <begin position="166"/>
        <end position="188"/>
    </location>
</feature>
<protein>
    <recommendedName>
        <fullName evidence="7">DUF202 domain-containing protein</fullName>
    </recommendedName>
</protein>